<dbReference type="EMBL" id="JBHUHO010000007">
    <property type="protein sequence ID" value="MFD2114620.1"/>
    <property type="molecule type" value="Genomic_DNA"/>
</dbReference>
<keyword evidence="1" id="KW-0472">Membrane</keyword>
<evidence type="ECO:0000313" key="3">
    <source>
        <dbReference type="Proteomes" id="UP001597362"/>
    </source>
</evidence>
<dbReference type="Proteomes" id="UP001597362">
    <property type="component" value="Unassembled WGS sequence"/>
</dbReference>
<feature type="transmembrane region" description="Helical" evidence="1">
    <location>
        <begin position="133"/>
        <end position="154"/>
    </location>
</feature>
<keyword evidence="3" id="KW-1185">Reference proteome</keyword>
<keyword evidence="1" id="KW-1133">Transmembrane helix</keyword>
<evidence type="ECO:0000256" key="1">
    <source>
        <dbReference type="SAM" id="Phobius"/>
    </source>
</evidence>
<evidence type="ECO:0008006" key="4">
    <source>
        <dbReference type="Google" id="ProtNLM"/>
    </source>
</evidence>
<evidence type="ECO:0000313" key="2">
    <source>
        <dbReference type="EMBL" id="MFD2114620.1"/>
    </source>
</evidence>
<feature type="transmembrane region" description="Helical" evidence="1">
    <location>
        <begin position="251"/>
        <end position="274"/>
    </location>
</feature>
<keyword evidence="1" id="KW-0812">Transmembrane</keyword>
<feature type="transmembrane region" description="Helical" evidence="1">
    <location>
        <begin position="224"/>
        <end position="242"/>
    </location>
</feature>
<reference evidence="3" key="1">
    <citation type="journal article" date="2019" name="Int. J. Syst. Evol. Microbiol.">
        <title>The Global Catalogue of Microorganisms (GCM) 10K type strain sequencing project: providing services to taxonomists for standard genome sequencing and annotation.</title>
        <authorList>
            <consortium name="The Broad Institute Genomics Platform"/>
            <consortium name="The Broad Institute Genome Sequencing Center for Infectious Disease"/>
            <person name="Wu L."/>
            <person name="Ma J."/>
        </authorList>
    </citation>
    <scope>NUCLEOTIDE SEQUENCE [LARGE SCALE GENOMIC DNA]</scope>
    <source>
        <strain evidence="3">GH52</strain>
    </source>
</reference>
<feature type="transmembrane region" description="Helical" evidence="1">
    <location>
        <begin position="45"/>
        <end position="67"/>
    </location>
</feature>
<feature type="transmembrane region" description="Helical" evidence="1">
    <location>
        <begin position="99"/>
        <end position="121"/>
    </location>
</feature>
<organism evidence="2 3">
    <name type="scientific">Paenibacillus yanchengensis</name>
    <dbReference type="NCBI Taxonomy" id="2035833"/>
    <lineage>
        <taxon>Bacteria</taxon>
        <taxon>Bacillati</taxon>
        <taxon>Bacillota</taxon>
        <taxon>Bacilli</taxon>
        <taxon>Bacillales</taxon>
        <taxon>Paenibacillaceae</taxon>
        <taxon>Paenibacillus</taxon>
    </lineage>
</organism>
<protein>
    <recommendedName>
        <fullName evidence="4">M1 family peptidase</fullName>
    </recommendedName>
</protein>
<accession>A0ABW4YFX1</accession>
<feature type="transmembrane region" description="Helical" evidence="1">
    <location>
        <begin position="21"/>
        <end position="39"/>
    </location>
</feature>
<gene>
    <name evidence="2" type="ORF">ACFSJH_02515</name>
</gene>
<sequence>MHSWQGYILLEWRLLVRSRMTQVLFILTILYAYVIHNAVSWTANFVYFLAQFSFLFLGPISIIALLFGIHVTRSDKLEGVDAILGSLPIRAYQQYLTKYFFAALPFLMVSFVPAFLYVWHVSRNSLIYRPWDFLFLLSNAIPFLYVISIGFFLGTLIKGKVCYFVGICFWFIHFYGGLLFLEPLLPSKFSLLPNFLLFDFQTMGFFDFLFGFNSNDSTFWLHRLFYTAAAISFVLFMIHILVKRRKEQGKWLWIAFSMIITLVGISAATTHVAVRADRETAYHSMLDREKDIFLNDLQSKSADVESYILNVNVQERGLLQFEAKMAVPFTTTTFPENIMTFTLNQALNIEKVMVSGEEYSFQRRGEILEINLMQVQATADYLDIEVIYSGHVNDYRKHYYRGIHNSNRNIFPFYVANKNQMNLPSYWGWYPLLGDVKLKNFELVNGKMVVYDNMPLHGNADFQIRINYPQSMPLYSNLDLKQQKSLGDSRLEAVFIGENVEGSTLLGGAIQQITREKDHLGVRILVNELVNEAYAGKIADLFLAAKILMNLLDEGILDSATTTTIIPIDQMKASRPIYNAGYLPVNTYLIDGLFTDSEAVMKTLESLDVYYQYLPKGVNENVKEIFYATCAAYIFRSNFNKPFDFSVLNHDGESRKEVVTRIQNDINQLPDDKILERIIKMWTMLPDSGNIEADFLAILSNED</sequence>
<comment type="caution">
    <text evidence="2">The sequence shown here is derived from an EMBL/GenBank/DDBJ whole genome shotgun (WGS) entry which is preliminary data.</text>
</comment>
<proteinExistence type="predicted"/>
<dbReference type="RefSeq" id="WP_377769634.1">
    <property type="nucleotide sequence ID" value="NZ_JBHUHO010000007.1"/>
</dbReference>
<name>A0ABW4YFX1_9BACL</name>
<feature type="transmembrane region" description="Helical" evidence="1">
    <location>
        <begin position="161"/>
        <end position="181"/>
    </location>
</feature>